<sequence>MNRVEDLPQACAKLLHEKARRRLSFAEIAKHLDHDEVWTAALFYGRAAPTHKDILLLASLLSLSAETLEDDFRMAGPPLREPSAAASPAVAPFCDAISLYAPAIRSVIVEKMGDGAVCGPSTKVRVERIDRAAGDGERAKGSDVRLILEAKYMPYRSW</sequence>
<keyword evidence="5" id="KW-1185">Reference proteome</keyword>
<dbReference type="Proteomes" id="UP001143981">
    <property type="component" value="Unassembled WGS sequence"/>
</dbReference>
<dbReference type="AlphaFoldDB" id="A0A9W8D089"/>
<dbReference type="Pfam" id="PF02560">
    <property type="entry name" value="Cyanate_lyase"/>
    <property type="match status" value="1"/>
</dbReference>
<dbReference type="InterPro" id="IPR008076">
    <property type="entry name" value="Cyanase"/>
</dbReference>
<feature type="domain" description="Cyanate lyase C-terminal" evidence="3">
    <location>
        <begin position="87"/>
        <end position="156"/>
    </location>
</feature>
<evidence type="ECO:0000313" key="5">
    <source>
        <dbReference type="Proteomes" id="UP001143981"/>
    </source>
</evidence>
<comment type="caution">
    <text evidence="4">The sequence shown here is derived from an EMBL/GenBank/DDBJ whole genome shotgun (WGS) entry which is preliminary data.</text>
</comment>
<evidence type="ECO:0000259" key="3">
    <source>
        <dbReference type="Pfam" id="PF02560"/>
    </source>
</evidence>
<protein>
    <submittedName>
        <fullName evidence="4">Cyanate hydratase</fullName>
        <ecNumber evidence="4">4.2.1.104</ecNumber>
    </submittedName>
</protein>
<keyword evidence="2 4" id="KW-0456">Lyase</keyword>
<dbReference type="Gene3D" id="3.30.1160.10">
    <property type="entry name" value="Cyanate lyase, C-terminal domain"/>
    <property type="match status" value="1"/>
</dbReference>
<dbReference type="PRINTS" id="PR01693">
    <property type="entry name" value="CYANASE"/>
</dbReference>
<dbReference type="InterPro" id="IPR036581">
    <property type="entry name" value="Cyanate_lyase_C_sf"/>
</dbReference>
<dbReference type="GO" id="GO:0003677">
    <property type="term" value="F:DNA binding"/>
    <property type="evidence" value="ECO:0007669"/>
    <property type="project" value="InterPro"/>
</dbReference>
<evidence type="ECO:0000256" key="2">
    <source>
        <dbReference type="ARBA" id="ARBA00023239"/>
    </source>
</evidence>
<dbReference type="EC" id="4.2.1.104" evidence="4"/>
<dbReference type="InterPro" id="IPR003712">
    <property type="entry name" value="Cyanate_lyase_C"/>
</dbReference>
<dbReference type="SUPFAM" id="SSF47413">
    <property type="entry name" value="lambda repressor-like DNA-binding domains"/>
    <property type="match status" value="1"/>
</dbReference>
<dbReference type="SUPFAM" id="SSF55234">
    <property type="entry name" value="Cyanase C-terminal domain"/>
    <property type="match status" value="1"/>
</dbReference>
<reference evidence="4" key="1">
    <citation type="submission" date="2022-07" db="EMBL/GenBank/DDBJ databases">
        <title>Phylogenomic reconstructions and comparative analyses of Kickxellomycotina fungi.</title>
        <authorList>
            <person name="Reynolds N.K."/>
            <person name="Stajich J.E."/>
            <person name="Barry K."/>
            <person name="Grigoriev I.V."/>
            <person name="Crous P."/>
            <person name="Smith M.E."/>
        </authorList>
    </citation>
    <scope>NUCLEOTIDE SEQUENCE</scope>
    <source>
        <strain evidence="4">BCRC 34381</strain>
    </source>
</reference>
<dbReference type="OrthoDB" id="10019422at2759"/>
<name>A0A9W8D089_9FUNG</name>
<gene>
    <name evidence="4" type="primary">cyn1</name>
    <name evidence="4" type="ORF">LPJ61_000751</name>
</gene>
<comment type="function">
    <text evidence="1">Catalyzes the reaction of cyanate with bicarbonate to produce ammonia and carbon dioxide.</text>
</comment>
<evidence type="ECO:0000256" key="1">
    <source>
        <dbReference type="ARBA" id="ARBA00003561"/>
    </source>
</evidence>
<dbReference type="PANTHER" id="PTHR34186:SF2">
    <property type="entry name" value="CYANATE HYDRATASE"/>
    <property type="match status" value="1"/>
</dbReference>
<accession>A0A9W8D089</accession>
<evidence type="ECO:0000313" key="4">
    <source>
        <dbReference type="EMBL" id="KAJ1735061.1"/>
    </source>
</evidence>
<dbReference type="Gene3D" id="1.10.260.40">
    <property type="entry name" value="lambda repressor-like DNA-binding domains"/>
    <property type="match status" value="1"/>
</dbReference>
<dbReference type="EMBL" id="JANBOI010000043">
    <property type="protein sequence ID" value="KAJ1735061.1"/>
    <property type="molecule type" value="Genomic_DNA"/>
</dbReference>
<organism evidence="4 5">
    <name type="scientific">Coemansia biformis</name>
    <dbReference type="NCBI Taxonomy" id="1286918"/>
    <lineage>
        <taxon>Eukaryota</taxon>
        <taxon>Fungi</taxon>
        <taxon>Fungi incertae sedis</taxon>
        <taxon>Zoopagomycota</taxon>
        <taxon>Kickxellomycotina</taxon>
        <taxon>Kickxellomycetes</taxon>
        <taxon>Kickxellales</taxon>
        <taxon>Kickxellaceae</taxon>
        <taxon>Coemansia</taxon>
    </lineage>
</organism>
<dbReference type="PANTHER" id="PTHR34186">
    <property type="entry name" value="CYANATE HYDRATASE"/>
    <property type="match status" value="1"/>
</dbReference>
<dbReference type="InterPro" id="IPR010982">
    <property type="entry name" value="Lambda_DNA-bd_dom_sf"/>
</dbReference>
<dbReference type="GO" id="GO:0008824">
    <property type="term" value="F:cyanate hydratase activity"/>
    <property type="evidence" value="ECO:0007669"/>
    <property type="project" value="UniProtKB-EC"/>
</dbReference>
<proteinExistence type="predicted"/>